<evidence type="ECO:0000313" key="3">
    <source>
        <dbReference type="EMBL" id="CAD5225941.1"/>
    </source>
</evidence>
<sequence>MAEKPKGKKKKKKNADATVDMTLTTKDENDDAPPENALAVSTKTYKDTSTYQPLPTDNNNGISPVKTPEKKEEKPKDEKKDGKKDEKKGPKKKVDLKEILKEATEPPKKRTHTITIDYEAGQPLGVEMSNGLGVMDVDMRPGVSPLWDKIKVHDVIKQVNKTKVTSKIQLTKLLSRTSSPVSLTIERFTRITLLTPTRKAYHETDRLYPKDSCLTAFILHRKNAKLGFAVKKVDNLLVVGSIQDYSLASGVLEKGDIILDICGIICDTPENARECLVGAIKHYKMVSLAIVRPMCPETIERLSKLLRDNDDDKMKMDAVLIGRTEALKRRMFFVMNPEKKILVKRRIGKKKTTSFHPQIDKEVDVQTDVEEHELKDLQSVPDRYEDEATVTDSKIKKGLKFLTDKFMF</sequence>
<proteinExistence type="predicted"/>
<evidence type="ECO:0000313" key="4">
    <source>
        <dbReference type="Proteomes" id="UP000614601"/>
    </source>
</evidence>
<evidence type="ECO:0000256" key="1">
    <source>
        <dbReference type="SAM" id="MobiDB-lite"/>
    </source>
</evidence>
<feature type="compositionally biased region" description="Basic and acidic residues" evidence="1">
    <location>
        <begin position="67"/>
        <end position="108"/>
    </location>
</feature>
<dbReference type="SUPFAM" id="SSF50156">
    <property type="entry name" value="PDZ domain-like"/>
    <property type="match status" value="2"/>
</dbReference>
<feature type="compositionally biased region" description="Polar residues" evidence="1">
    <location>
        <begin position="39"/>
        <end position="62"/>
    </location>
</feature>
<dbReference type="InterPro" id="IPR036034">
    <property type="entry name" value="PDZ_sf"/>
</dbReference>
<feature type="compositionally biased region" description="Basic residues" evidence="1">
    <location>
        <begin position="1"/>
        <end position="13"/>
    </location>
</feature>
<dbReference type="AlphaFoldDB" id="A0A811LEF2"/>
<feature type="domain" description="PDZ" evidence="2">
    <location>
        <begin position="224"/>
        <end position="294"/>
    </location>
</feature>
<comment type="caution">
    <text evidence="3">The sequence shown here is derived from an EMBL/GenBank/DDBJ whole genome shotgun (WGS) entry which is preliminary data.</text>
</comment>
<dbReference type="PANTHER" id="PTHR31327">
    <property type="entry name" value="SPERM MEIOSIS PDZ DOMAIN CONTAINING PROTEINS-RELATED"/>
    <property type="match status" value="1"/>
</dbReference>
<accession>A0A811LEF2</accession>
<feature type="domain" description="PDZ" evidence="2">
    <location>
        <begin position="122"/>
        <end position="189"/>
    </location>
</feature>
<dbReference type="SMART" id="SM00228">
    <property type="entry name" value="PDZ"/>
    <property type="match status" value="2"/>
</dbReference>
<evidence type="ECO:0000259" key="2">
    <source>
        <dbReference type="SMART" id="SM00228"/>
    </source>
</evidence>
<dbReference type="EMBL" id="CAJFDH010000005">
    <property type="protein sequence ID" value="CAD5225941.1"/>
    <property type="molecule type" value="Genomic_DNA"/>
</dbReference>
<gene>
    <name evidence="3" type="ORF">BOKJ2_LOCUS11829</name>
</gene>
<dbReference type="OrthoDB" id="5833969at2759"/>
<organism evidence="3 4">
    <name type="scientific">Bursaphelenchus okinawaensis</name>
    <dbReference type="NCBI Taxonomy" id="465554"/>
    <lineage>
        <taxon>Eukaryota</taxon>
        <taxon>Metazoa</taxon>
        <taxon>Ecdysozoa</taxon>
        <taxon>Nematoda</taxon>
        <taxon>Chromadorea</taxon>
        <taxon>Rhabditida</taxon>
        <taxon>Tylenchina</taxon>
        <taxon>Tylenchomorpha</taxon>
        <taxon>Aphelenchoidea</taxon>
        <taxon>Aphelenchoididae</taxon>
        <taxon>Bursaphelenchus</taxon>
    </lineage>
</organism>
<dbReference type="InterPro" id="IPR040264">
    <property type="entry name" value="T15H9.4-like"/>
</dbReference>
<name>A0A811LEF2_9BILA</name>
<dbReference type="Proteomes" id="UP000783686">
    <property type="component" value="Unassembled WGS sequence"/>
</dbReference>
<feature type="region of interest" description="Disordered" evidence="1">
    <location>
        <begin position="1"/>
        <end position="110"/>
    </location>
</feature>
<dbReference type="InterPro" id="IPR001478">
    <property type="entry name" value="PDZ"/>
</dbReference>
<dbReference type="Proteomes" id="UP000614601">
    <property type="component" value="Unassembled WGS sequence"/>
</dbReference>
<dbReference type="EMBL" id="CAJFCW020000005">
    <property type="protein sequence ID" value="CAG9121511.1"/>
    <property type="molecule type" value="Genomic_DNA"/>
</dbReference>
<protein>
    <recommendedName>
        <fullName evidence="2">PDZ domain-containing protein</fullName>
    </recommendedName>
</protein>
<reference evidence="3" key="1">
    <citation type="submission" date="2020-09" db="EMBL/GenBank/DDBJ databases">
        <authorList>
            <person name="Kikuchi T."/>
        </authorList>
    </citation>
    <scope>NUCLEOTIDE SEQUENCE</scope>
    <source>
        <strain evidence="3">SH1</strain>
    </source>
</reference>
<keyword evidence="4" id="KW-1185">Reference proteome</keyword>